<comment type="subcellular location">
    <subcellularLocation>
        <location evidence="1">Cytoplasm</location>
    </subcellularLocation>
</comment>
<keyword evidence="7" id="KW-0863">Zinc-finger</keyword>
<dbReference type="PRINTS" id="PR00405">
    <property type="entry name" value="REVINTRACTNG"/>
</dbReference>
<evidence type="ECO:0000256" key="7">
    <source>
        <dbReference type="PROSITE-ProRule" id="PRU00288"/>
    </source>
</evidence>
<accession>A0A8C7F2K5</accession>
<evidence type="ECO:0000256" key="2">
    <source>
        <dbReference type="ARBA" id="ARBA00022490"/>
    </source>
</evidence>
<sequence length="552" mass="62414">MPERINISEFVALTNEDLASPATSSFQSKMSECRNTVSAVEESLEMDQSTLQRMKKMIKAIHSSGLSHVENKEQYIEVLENLGNSHLTQDNNEVSTGFLNMAVFTREVTSLFKNLVQNLNNIISFPLENVLKSELRDSRLVRKCFKHFPLLALMNTTLVGGKKKNLNGKNSGNGYSIHQPQGNKKYGTEKSGFLQKRSDGIRKVWQKRKCGVKYGCLTISHSTINRPPAKLNLLTCQVRPNPDERRTFDLVTHNRTYHFQAEDEQECMIWVSVLQNSKEEALNTVLGGDQPQFQDSGLQELARAVITELRHMPGNEACADCGAHDPTWLSTNLGILTCIECSGIHRELGVHYSRIQSLTLDMLSTSELLLAVSIGNTRFNDIMEANLPNDSIKPLPQSDMNARKEYIVAKYVDRRYVLHRDREDGEPWRVYDAVRSRDLTALLQLYAQGEDLANTVLPTPAPGDMHVHHIDSNCLSPLNSVCLEKRTLEGNTALHYSAQHHKTECLKLLLKGKAVLHTGTWYTPTHTPTVYTHLQYRHTYTHTYCCKIKPPS</sequence>
<dbReference type="Pfam" id="PF00023">
    <property type="entry name" value="Ank"/>
    <property type="match status" value="1"/>
</dbReference>
<dbReference type="GO" id="GO:0005096">
    <property type="term" value="F:GTPase activator activity"/>
    <property type="evidence" value="ECO:0007669"/>
    <property type="project" value="InterPro"/>
</dbReference>
<dbReference type="PANTHER" id="PTHR45854">
    <property type="entry name" value="ASAP FAMILY MEMBER"/>
    <property type="match status" value="1"/>
</dbReference>
<evidence type="ECO:0000256" key="3">
    <source>
        <dbReference type="ARBA" id="ARBA00022723"/>
    </source>
</evidence>
<dbReference type="SUPFAM" id="SSF103657">
    <property type="entry name" value="BAR/IMD domain-like"/>
    <property type="match status" value="1"/>
</dbReference>
<feature type="region of interest" description="Disordered" evidence="8">
    <location>
        <begin position="164"/>
        <end position="190"/>
    </location>
</feature>
<evidence type="ECO:0000259" key="10">
    <source>
        <dbReference type="PROSITE" id="PS50115"/>
    </source>
</evidence>
<keyword evidence="3" id="KW-0479">Metal-binding</keyword>
<dbReference type="InterPro" id="IPR011993">
    <property type="entry name" value="PH-like_dom_sf"/>
</dbReference>
<dbReference type="GO" id="GO:0005737">
    <property type="term" value="C:cytoplasm"/>
    <property type="evidence" value="ECO:0007669"/>
    <property type="project" value="UniProtKB-SubCell"/>
</dbReference>
<dbReference type="InterPro" id="IPR038508">
    <property type="entry name" value="ArfGAP_dom_sf"/>
</dbReference>
<evidence type="ECO:0000256" key="5">
    <source>
        <dbReference type="ARBA" id="ARBA00023043"/>
    </source>
</evidence>
<dbReference type="InterPro" id="IPR027267">
    <property type="entry name" value="AH/BAR_dom_sf"/>
</dbReference>
<evidence type="ECO:0000259" key="9">
    <source>
        <dbReference type="PROSITE" id="PS50003"/>
    </source>
</evidence>
<reference evidence="11" key="2">
    <citation type="submission" date="2025-09" db="UniProtKB">
        <authorList>
            <consortium name="Ensembl"/>
        </authorList>
    </citation>
    <scope>IDENTIFICATION</scope>
</reference>
<dbReference type="SUPFAM" id="SSF57863">
    <property type="entry name" value="ArfGap/RecO-like zinc finger"/>
    <property type="match status" value="1"/>
</dbReference>
<keyword evidence="2" id="KW-0963">Cytoplasm</keyword>
<dbReference type="InterPro" id="IPR001164">
    <property type="entry name" value="ArfGAP_dom"/>
</dbReference>
<name>A0A8C7F2K5_ONCKI</name>
<dbReference type="SUPFAM" id="SSF50729">
    <property type="entry name" value="PH domain-like"/>
    <property type="match status" value="1"/>
</dbReference>
<dbReference type="FunFam" id="1.10.220.150:FF:000002">
    <property type="entry name" value="arf-GAP with SH3 domain, ANK repeat and PH domain-containing protein 1"/>
    <property type="match status" value="1"/>
</dbReference>
<dbReference type="AlphaFoldDB" id="A0A8C7F2K5"/>
<dbReference type="InterPro" id="IPR036770">
    <property type="entry name" value="Ankyrin_rpt-contain_sf"/>
</dbReference>
<keyword evidence="4" id="KW-0862">Zinc</keyword>
<dbReference type="Ensembl" id="ENSOKIT00005009054.1">
    <property type="protein sequence ID" value="ENSOKIP00005008521.1"/>
    <property type="gene ID" value="ENSOKIG00005003681.1"/>
</dbReference>
<dbReference type="InterPro" id="IPR037844">
    <property type="entry name" value="PH_ASAP"/>
</dbReference>
<feature type="repeat" description="ANK" evidence="6">
    <location>
        <begin position="489"/>
        <end position="511"/>
    </location>
</feature>
<dbReference type="SMART" id="SM00105">
    <property type="entry name" value="ArfGap"/>
    <property type="match status" value="1"/>
</dbReference>
<evidence type="ECO:0000313" key="11">
    <source>
        <dbReference type="Ensembl" id="ENSOKIP00005008521.1"/>
    </source>
</evidence>
<dbReference type="SUPFAM" id="SSF48403">
    <property type="entry name" value="Ankyrin repeat"/>
    <property type="match status" value="1"/>
</dbReference>
<evidence type="ECO:0000256" key="8">
    <source>
        <dbReference type="SAM" id="MobiDB-lite"/>
    </source>
</evidence>
<dbReference type="GO" id="GO:0008270">
    <property type="term" value="F:zinc ion binding"/>
    <property type="evidence" value="ECO:0007669"/>
    <property type="project" value="UniProtKB-KW"/>
</dbReference>
<dbReference type="PROSITE" id="PS50088">
    <property type="entry name" value="ANK_REPEAT"/>
    <property type="match status" value="1"/>
</dbReference>
<dbReference type="SMART" id="SM00233">
    <property type="entry name" value="PH"/>
    <property type="match status" value="1"/>
</dbReference>
<dbReference type="Gene3D" id="1.20.1270.60">
    <property type="entry name" value="Arfaptin homology (AH) domain/BAR domain"/>
    <property type="match status" value="1"/>
</dbReference>
<dbReference type="InterPro" id="IPR043593">
    <property type="entry name" value="ASAP"/>
</dbReference>
<keyword evidence="5 6" id="KW-0040">ANK repeat</keyword>
<evidence type="ECO:0000313" key="12">
    <source>
        <dbReference type="Proteomes" id="UP000694557"/>
    </source>
</evidence>
<feature type="domain" description="Arf-GAP" evidence="10">
    <location>
        <begin position="303"/>
        <end position="424"/>
    </location>
</feature>
<dbReference type="InterPro" id="IPR001849">
    <property type="entry name" value="PH_domain"/>
</dbReference>
<dbReference type="Pfam" id="PF00169">
    <property type="entry name" value="PH"/>
    <property type="match status" value="1"/>
</dbReference>
<evidence type="ECO:0000256" key="1">
    <source>
        <dbReference type="ARBA" id="ARBA00004496"/>
    </source>
</evidence>
<evidence type="ECO:0000256" key="4">
    <source>
        <dbReference type="ARBA" id="ARBA00022833"/>
    </source>
</evidence>
<dbReference type="Gene3D" id="2.30.29.30">
    <property type="entry name" value="Pleckstrin-homology domain (PH domain)/Phosphotyrosine-binding domain (PTB)"/>
    <property type="match status" value="1"/>
</dbReference>
<dbReference type="GeneTree" id="ENSGT00940000165326"/>
<feature type="domain" description="PH" evidence="9">
    <location>
        <begin position="187"/>
        <end position="279"/>
    </location>
</feature>
<dbReference type="CDD" id="cd13251">
    <property type="entry name" value="PH_ASAP"/>
    <property type="match status" value="1"/>
</dbReference>
<dbReference type="InterPro" id="IPR002110">
    <property type="entry name" value="Ankyrin_rpt"/>
</dbReference>
<dbReference type="PROSITE" id="PS50003">
    <property type="entry name" value="PH_DOMAIN"/>
    <property type="match status" value="1"/>
</dbReference>
<dbReference type="PROSITE" id="PS50115">
    <property type="entry name" value="ARFGAP"/>
    <property type="match status" value="1"/>
</dbReference>
<dbReference type="FunFam" id="2.30.29.30:FF:000012">
    <property type="entry name" value="Arf-GAP with SH3 domain, ANK repeat and PH domain-containing protein 2"/>
    <property type="match status" value="1"/>
</dbReference>
<reference evidence="11" key="1">
    <citation type="submission" date="2025-08" db="UniProtKB">
        <authorList>
            <consortium name="Ensembl"/>
        </authorList>
    </citation>
    <scope>IDENTIFICATION</scope>
</reference>
<dbReference type="PROSITE" id="PS50297">
    <property type="entry name" value="ANK_REP_REGION"/>
    <property type="match status" value="1"/>
</dbReference>
<protein>
    <submittedName>
        <fullName evidence="11">ArfGAP with SH3 domain, ankyrin repeat and PH domain 3</fullName>
    </submittedName>
</protein>
<dbReference type="Pfam" id="PF01412">
    <property type="entry name" value="ArfGap"/>
    <property type="match status" value="1"/>
</dbReference>
<keyword evidence="12" id="KW-1185">Reference proteome</keyword>
<evidence type="ECO:0000256" key="6">
    <source>
        <dbReference type="PROSITE-ProRule" id="PRU00023"/>
    </source>
</evidence>
<dbReference type="InterPro" id="IPR037278">
    <property type="entry name" value="ARFGAP/RecO"/>
</dbReference>
<proteinExistence type="predicted"/>
<dbReference type="Gene3D" id="1.25.40.20">
    <property type="entry name" value="Ankyrin repeat-containing domain"/>
    <property type="match status" value="1"/>
</dbReference>
<dbReference type="PANTHER" id="PTHR45854:SF1">
    <property type="entry name" value="ARF-GAP WITH SH3 DOMAIN, ANK REPEAT AND PH DOMAIN-CONTAINING PROTEIN 3"/>
    <property type="match status" value="1"/>
</dbReference>
<dbReference type="Proteomes" id="UP000694557">
    <property type="component" value="Unassembled WGS sequence"/>
</dbReference>
<gene>
    <name evidence="11" type="primary">LOC109893811</name>
</gene>
<dbReference type="Gene3D" id="1.10.220.150">
    <property type="entry name" value="Arf GTPase activating protein"/>
    <property type="match status" value="1"/>
</dbReference>
<organism evidence="11 12">
    <name type="scientific">Oncorhynchus kisutch</name>
    <name type="common">Coho salmon</name>
    <name type="synonym">Salmo kisutch</name>
    <dbReference type="NCBI Taxonomy" id="8019"/>
    <lineage>
        <taxon>Eukaryota</taxon>
        <taxon>Metazoa</taxon>
        <taxon>Chordata</taxon>
        <taxon>Craniata</taxon>
        <taxon>Vertebrata</taxon>
        <taxon>Euteleostomi</taxon>
        <taxon>Actinopterygii</taxon>
        <taxon>Neopterygii</taxon>
        <taxon>Teleostei</taxon>
        <taxon>Protacanthopterygii</taxon>
        <taxon>Salmoniformes</taxon>
        <taxon>Salmonidae</taxon>
        <taxon>Salmoninae</taxon>
        <taxon>Oncorhynchus</taxon>
    </lineage>
</organism>